<evidence type="ECO:0000313" key="2">
    <source>
        <dbReference type="Proteomes" id="UP000249645"/>
    </source>
</evidence>
<organism evidence="1 2">
    <name type="scientific">Pseudopedobacter saltans</name>
    <dbReference type="NCBI Taxonomy" id="151895"/>
    <lineage>
        <taxon>Bacteria</taxon>
        <taxon>Pseudomonadati</taxon>
        <taxon>Bacteroidota</taxon>
        <taxon>Sphingobacteriia</taxon>
        <taxon>Sphingobacteriales</taxon>
        <taxon>Sphingobacteriaceae</taxon>
        <taxon>Pseudopedobacter</taxon>
    </lineage>
</organism>
<feature type="non-terminal residue" evidence="1">
    <location>
        <position position="1"/>
    </location>
</feature>
<reference evidence="1 2" key="1">
    <citation type="submission" date="2017-11" db="EMBL/GenBank/DDBJ databases">
        <title>Infants hospitalized years apart are colonized by the same room-sourced microbial strains.</title>
        <authorList>
            <person name="Brooks B."/>
            <person name="Olm M.R."/>
            <person name="Firek B.A."/>
            <person name="Baker R."/>
            <person name="Thomas B.C."/>
            <person name="Morowitz M.J."/>
            <person name="Banfield J.F."/>
        </authorList>
    </citation>
    <scope>NUCLEOTIDE SEQUENCE [LARGE SCALE GENOMIC DNA]</scope>
    <source>
        <strain evidence="1">S2_009_000_R2_76</strain>
    </source>
</reference>
<protein>
    <submittedName>
        <fullName evidence="1">Uncharacterized protein</fullName>
    </submittedName>
</protein>
<accession>A0A2W5EAW7</accession>
<gene>
    <name evidence="1" type="ORF">DI598_20540</name>
</gene>
<dbReference type="EMBL" id="QFOI01000733">
    <property type="protein sequence ID" value="PZP38637.1"/>
    <property type="molecule type" value="Genomic_DNA"/>
</dbReference>
<proteinExistence type="predicted"/>
<name>A0A2W5EAW7_9SPHI</name>
<comment type="caution">
    <text evidence="1">The sequence shown here is derived from an EMBL/GenBank/DDBJ whole genome shotgun (WGS) entry which is preliminary data.</text>
</comment>
<dbReference type="AlphaFoldDB" id="A0A2W5EAW7"/>
<dbReference type="Proteomes" id="UP000249645">
    <property type="component" value="Unassembled WGS sequence"/>
</dbReference>
<evidence type="ECO:0000313" key="1">
    <source>
        <dbReference type="EMBL" id="PZP38637.1"/>
    </source>
</evidence>
<sequence>QKSIKISFEIKFLNISKFELKIVNGTNESVHLLLDTLNLNIVNKNDGDGYGDIESKIFSNVFFYNSKKYNIPVCIRATTGVSDYSIEERLSMHLDDYFKKYTVNIAPNNTKTIIYNLKNMDPDCYDFPMDHKRYRFQLIYPGEEIKKIIDKAVKSTKLNSYIANTYSKLLFINIKSNYSSGYFWVDKNE</sequence>